<evidence type="ECO:0000256" key="1">
    <source>
        <dbReference type="ARBA" id="ARBA00008857"/>
    </source>
</evidence>
<name>A0AAC9AD36_9ALTE</name>
<dbReference type="Gene3D" id="1.10.443.10">
    <property type="entry name" value="Intergrase catalytic core"/>
    <property type="match status" value="1"/>
</dbReference>
<keyword evidence="3" id="KW-0238">DNA-binding</keyword>
<keyword evidence="4" id="KW-0233">DNA recombination</keyword>
<evidence type="ECO:0000256" key="3">
    <source>
        <dbReference type="ARBA" id="ARBA00023125"/>
    </source>
</evidence>
<proteinExistence type="inferred from homology"/>
<dbReference type="GO" id="GO:0003677">
    <property type="term" value="F:DNA binding"/>
    <property type="evidence" value="ECO:0007669"/>
    <property type="project" value="UniProtKB-KW"/>
</dbReference>
<dbReference type="CDD" id="cd01184">
    <property type="entry name" value="INT_C_like_1"/>
    <property type="match status" value="1"/>
</dbReference>
<dbReference type="InterPro" id="IPR011010">
    <property type="entry name" value="DNA_brk_join_enz"/>
</dbReference>
<comment type="similarity">
    <text evidence="1">Belongs to the 'phage' integrase family.</text>
</comment>
<dbReference type="Gene3D" id="1.10.150.130">
    <property type="match status" value="1"/>
</dbReference>
<dbReference type="InterPro" id="IPR010998">
    <property type="entry name" value="Integrase_recombinase_N"/>
</dbReference>
<evidence type="ECO:0000313" key="7">
    <source>
        <dbReference type="Proteomes" id="UP000061468"/>
    </source>
</evidence>
<dbReference type="InterPro" id="IPR050090">
    <property type="entry name" value="Tyrosine_recombinase_XerCD"/>
</dbReference>
<gene>
    <name evidence="6" type="ORF">AV942_06825</name>
</gene>
<protein>
    <submittedName>
        <fullName evidence="6">Integrase</fullName>
    </submittedName>
</protein>
<sequence length="585" mass="66812">MSKMSSPFKHPKSGTYYLRKGVPKHLVPIIGKTEFKQSLRTKNLPEAKKRIIPLLADIDQQLDFAELTLNGNTTHELSLRDCQIIANRWYIYARNEVQRTDSFDDFLVYHNSENEDLVWDSSGTEHRNGNIYTHWFGVSDTLSLQGSEVKRATRSELEIFADELSEFIDPQLKREGLSIPRSCNSYIDLAKAFYSHLIDLEKLCLSRYRGKWTDEPRDMTLASEELSKAPQRDGFTRTVKRSETSISKVYELWRESDILQNRGSQSRLKTLDETKAKVVRFVSILGDMDIGDIAKSDIVKYRDTLLQLPKNKSKIVTNMSIAEQIEFALTNESDLLSPLTVKNAIKQISPVFTYAVELGLIMSNPTFGVTVKNTEKKKEVDSEDRGYTPEDIAKLFSDEVFTNPRFTHKYGLACYWIPLFCRYTGARLAEIAQLDRSDIGCNKEGIYYLNVRRGDGQSVKTDSSLRHLPIPEHLIELGFLDYVATQKGRLFPNVPIGSYGKNSVAMSRWWSVRVKSKGVITNQPSHAFRHTFKTEMRAIKVQDSVSNSITGHAAKSEGEEYGSVTLRTKKEAIDKLPRLNIKRIY</sequence>
<dbReference type="RefSeq" id="WP_015066698.1">
    <property type="nucleotide sequence ID" value="NZ_CP013928.1"/>
</dbReference>
<evidence type="ECO:0000256" key="2">
    <source>
        <dbReference type="ARBA" id="ARBA00022908"/>
    </source>
</evidence>
<dbReference type="InterPro" id="IPR013762">
    <property type="entry name" value="Integrase-like_cat_sf"/>
</dbReference>
<dbReference type="AlphaFoldDB" id="A0AAC9AD36"/>
<dbReference type="PANTHER" id="PTHR30349:SF41">
    <property type="entry name" value="INTEGRASE_RECOMBINASE PROTEIN MJ0367-RELATED"/>
    <property type="match status" value="1"/>
</dbReference>
<dbReference type="InterPro" id="IPR046668">
    <property type="entry name" value="DUF6538"/>
</dbReference>
<dbReference type="Proteomes" id="UP000061468">
    <property type="component" value="Chromosome"/>
</dbReference>
<keyword evidence="2" id="KW-0229">DNA integration</keyword>
<dbReference type="GO" id="GO:0015074">
    <property type="term" value="P:DNA integration"/>
    <property type="evidence" value="ECO:0007669"/>
    <property type="project" value="UniProtKB-KW"/>
</dbReference>
<reference evidence="6 7" key="1">
    <citation type="submission" date="2015-12" db="EMBL/GenBank/DDBJ databases">
        <title>Intraspecies pangenome expansion in the marine bacterium Alteromonas.</title>
        <authorList>
            <person name="Lopez-Perez M."/>
            <person name="Rodriguez-Valera F."/>
        </authorList>
    </citation>
    <scope>NUCLEOTIDE SEQUENCE [LARGE SCALE GENOMIC DNA]</scope>
    <source>
        <strain evidence="6 7">UM8</strain>
    </source>
</reference>
<feature type="domain" description="Tyr recombinase" evidence="5">
    <location>
        <begin position="382"/>
        <end position="574"/>
    </location>
</feature>
<accession>A0AAC9AD36</accession>
<evidence type="ECO:0000313" key="6">
    <source>
        <dbReference type="EMBL" id="AMJ78036.1"/>
    </source>
</evidence>
<evidence type="ECO:0000259" key="5">
    <source>
        <dbReference type="PROSITE" id="PS51898"/>
    </source>
</evidence>
<dbReference type="EMBL" id="CP013928">
    <property type="protein sequence ID" value="AMJ78036.1"/>
    <property type="molecule type" value="Genomic_DNA"/>
</dbReference>
<dbReference type="PANTHER" id="PTHR30349">
    <property type="entry name" value="PHAGE INTEGRASE-RELATED"/>
    <property type="match status" value="1"/>
</dbReference>
<organism evidence="6 7">
    <name type="scientific">Alteromonas mediterranea</name>
    <dbReference type="NCBI Taxonomy" id="314275"/>
    <lineage>
        <taxon>Bacteria</taxon>
        <taxon>Pseudomonadati</taxon>
        <taxon>Pseudomonadota</taxon>
        <taxon>Gammaproteobacteria</taxon>
        <taxon>Alteromonadales</taxon>
        <taxon>Alteromonadaceae</taxon>
        <taxon>Alteromonas/Salinimonas group</taxon>
        <taxon>Alteromonas</taxon>
    </lineage>
</organism>
<dbReference type="PROSITE" id="PS51898">
    <property type="entry name" value="TYR_RECOMBINASE"/>
    <property type="match status" value="1"/>
</dbReference>
<evidence type="ECO:0000256" key="4">
    <source>
        <dbReference type="ARBA" id="ARBA00023172"/>
    </source>
</evidence>
<dbReference type="GO" id="GO:0006310">
    <property type="term" value="P:DNA recombination"/>
    <property type="evidence" value="ECO:0007669"/>
    <property type="project" value="UniProtKB-KW"/>
</dbReference>
<dbReference type="SUPFAM" id="SSF56349">
    <property type="entry name" value="DNA breaking-rejoining enzymes"/>
    <property type="match status" value="1"/>
</dbReference>
<dbReference type="Pfam" id="PF20172">
    <property type="entry name" value="DUF6538"/>
    <property type="match status" value="1"/>
</dbReference>
<dbReference type="InterPro" id="IPR002104">
    <property type="entry name" value="Integrase_catalytic"/>
</dbReference>